<sequence length="137" mass="15759">MELEITENNDNPLLNRQEVQIVIKHESDATPKRNQVIKSLSEKLKAKKDLIIIDHLKNKYGKTETQGYAKIYTNKDSLNLIETKPSIARHTNTGDEPKKEKKVEKASKEETKEEVKEVVVEEEKSKKAEEGETNEKD</sequence>
<dbReference type="GO" id="GO:1990904">
    <property type="term" value="C:ribonucleoprotein complex"/>
    <property type="evidence" value="ECO:0007669"/>
    <property type="project" value="UniProtKB-KW"/>
</dbReference>
<evidence type="ECO:0000256" key="1">
    <source>
        <dbReference type="ARBA" id="ARBA00022980"/>
    </source>
</evidence>
<dbReference type="AlphaFoldDB" id="A0A383C7I3"/>
<dbReference type="InterPro" id="IPR001976">
    <property type="entry name" value="Ribosomal_eS24"/>
</dbReference>
<feature type="compositionally biased region" description="Basic and acidic residues" evidence="3">
    <location>
        <begin position="92"/>
        <end position="137"/>
    </location>
</feature>
<dbReference type="EMBL" id="UINC01206399">
    <property type="protein sequence ID" value="SVE28013.1"/>
    <property type="molecule type" value="Genomic_DNA"/>
</dbReference>
<dbReference type="GO" id="GO:0003735">
    <property type="term" value="F:structural constituent of ribosome"/>
    <property type="evidence" value="ECO:0007669"/>
    <property type="project" value="InterPro"/>
</dbReference>
<organism evidence="4">
    <name type="scientific">marine metagenome</name>
    <dbReference type="NCBI Taxonomy" id="408172"/>
    <lineage>
        <taxon>unclassified sequences</taxon>
        <taxon>metagenomes</taxon>
        <taxon>ecological metagenomes</taxon>
    </lineage>
</organism>
<evidence type="ECO:0000313" key="4">
    <source>
        <dbReference type="EMBL" id="SVE28013.1"/>
    </source>
</evidence>
<evidence type="ECO:0000256" key="2">
    <source>
        <dbReference type="ARBA" id="ARBA00023274"/>
    </source>
</evidence>
<evidence type="ECO:0008006" key="5">
    <source>
        <dbReference type="Google" id="ProtNLM"/>
    </source>
</evidence>
<evidence type="ECO:0000256" key="3">
    <source>
        <dbReference type="SAM" id="MobiDB-lite"/>
    </source>
</evidence>
<dbReference type="SUPFAM" id="SSF54189">
    <property type="entry name" value="Ribosomal proteins S24e, L23 and L15e"/>
    <property type="match status" value="1"/>
</dbReference>
<feature type="region of interest" description="Disordered" evidence="3">
    <location>
        <begin position="84"/>
        <end position="137"/>
    </location>
</feature>
<dbReference type="InterPro" id="IPR053709">
    <property type="entry name" value="eRP_eS24_sf"/>
</dbReference>
<dbReference type="PANTHER" id="PTHR10496">
    <property type="entry name" value="40S RIBOSOMAL PROTEIN S24"/>
    <property type="match status" value="1"/>
</dbReference>
<reference evidence="4" key="1">
    <citation type="submission" date="2018-05" db="EMBL/GenBank/DDBJ databases">
        <authorList>
            <person name="Lanie J.A."/>
            <person name="Ng W.-L."/>
            <person name="Kazmierczak K.M."/>
            <person name="Andrzejewski T.M."/>
            <person name="Davidsen T.M."/>
            <person name="Wayne K.J."/>
            <person name="Tettelin H."/>
            <person name="Glass J.I."/>
            <person name="Rusch D."/>
            <person name="Podicherti R."/>
            <person name="Tsui H.-C.T."/>
            <person name="Winkler M.E."/>
        </authorList>
    </citation>
    <scope>NUCLEOTIDE SEQUENCE</scope>
</reference>
<proteinExistence type="inferred from homology"/>
<protein>
    <recommendedName>
        <fullName evidence="5">30S ribosomal protein S24e</fullName>
    </recommendedName>
</protein>
<dbReference type="GO" id="GO:0006412">
    <property type="term" value="P:translation"/>
    <property type="evidence" value="ECO:0007669"/>
    <property type="project" value="InterPro"/>
</dbReference>
<dbReference type="Pfam" id="PF01282">
    <property type="entry name" value="Ribosomal_S24e"/>
    <property type="match status" value="1"/>
</dbReference>
<accession>A0A383C7I3</accession>
<dbReference type="InterPro" id="IPR012678">
    <property type="entry name" value="Ribosomal_uL23/eL15/eS24_sf"/>
</dbReference>
<dbReference type="HAMAP" id="MF_00545">
    <property type="entry name" value="Ribosomal_eS24"/>
    <property type="match status" value="1"/>
</dbReference>
<dbReference type="Gene3D" id="3.30.70.3370">
    <property type="match status" value="1"/>
</dbReference>
<gene>
    <name evidence="4" type="ORF">METZ01_LOCUS480867</name>
</gene>
<keyword evidence="2" id="KW-0687">Ribonucleoprotein</keyword>
<dbReference type="GO" id="GO:0005840">
    <property type="term" value="C:ribosome"/>
    <property type="evidence" value="ECO:0007669"/>
    <property type="project" value="UniProtKB-KW"/>
</dbReference>
<name>A0A383C7I3_9ZZZZ</name>
<keyword evidence="1" id="KW-0689">Ribosomal protein</keyword>